<feature type="compositionally biased region" description="Low complexity" evidence="1">
    <location>
        <begin position="43"/>
        <end position="53"/>
    </location>
</feature>
<feature type="region of interest" description="Disordered" evidence="1">
    <location>
        <begin position="141"/>
        <end position="176"/>
    </location>
</feature>
<sequence length="176" mass="18210">MASDGPRPPRVHARAPPRCAVAPGHGGGPPTARSTPPPRRPCARAATSRAAPSVPHRWCAEGKAGEEGNARQGQVVCAPIHSGLTRAPSRLSANPRFPTLGPVPFSSPSHRAPPLLPTSWLSYPAVAAVAGAPLAPTMISRARGKDGCQQRPAAQGPANPRRLSPSSVRTWPLAPN</sequence>
<dbReference type="Proteomes" id="UP000054196">
    <property type="component" value="Unassembled WGS sequence"/>
</dbReference>
<dbReference type="EMBL" id="JH687555">
    <property type="protein sequence ID" value="EIN04239.1"/>
    <property type="molecule type" value="Genomic_DNA"/>
</dbReference>
<gene>
    <name evidence="2" type="ORF">PUNSTDRAFT_138632</name>
</gene>
<dbReference type="AlphaFoldDB" id="R7S334"/>
<evidence type="ECO:0000313" key="2">
    <source>
        <dbReference type="EMBL" id="EIN04239.1"/>
    </source>
</evidence>
<dbReference type="RefSeq" id="XP_007388382.1">
    <property type="nucleotide sequence ID" value="XM_007388320.1"/>
</dbReference>
<keyword evidence="3" id="KW-1185">Reference proteome</keyword>
<dbReference type="GeneID" id="18880124"/>
<accession>R7S334</accession>
<evidence type="ECO:0000256" key="1">
    <source>
        <dbReference type="SAM" id="MobiDB-lite"/>
    </source>
</evidence>
<protein>
    <submittedName>
        <fullName evidence="2">Uncharacterized protein</fullName>
    </submittedName>
</protein>
<organism evidence="2 3">
    <name type="scientific">Punctularia strigosozonata (strain HHB-11173)</name>
    <name type="common">White-rot fungus</name>
    <dbReference type="NCBI Taxonomy" id="741275"/>
    <lineage>
        <taxon>Eukaryota</taxon>
        <taxon>Fungi</taxon>
        <taxon>Dikarya</taxon>
        <taxon>Basidiomycota</taxon>
        <taxon>Agaricomycotina</taxon>
        <taxon>Agaricomycetes</taxon>
        <taxon>Corticiales</taxon>
        <taxon>Punctulariaceae</taxon>
        <taxon>Punctularia</taxon>
    </lineage>
</organism>
<dbReference type="KEGG" id="psq:PUNSTDRAFT_138632"/>
<proteinExistence type="predicted"/>
<feature type="region of interest" description="Disordered" evidence="1">
    <location>
        <begin position="1"/>
        <end position="58"/>
    </location>
</feature>
<dbReference type="HOGENOM" id="CLU_1525938_0_0_1"/>
<reference evidence="3" key="1">
    <citation type="journal article" date="2012" name="Science">
        <title>The Paleozoic origin of enzymatic lignin decomposition reconstructed from 31 fungal genomes.</title>
        <authorList>
            <person name="Floudas D."/>
            <person name="Binder M."/>
            <person name="Riley R."/>
            <person name="Barry K."/>
            <person name="Blanchette R.A."/>
            <person name="Henrissat B."/>
            <person name="Martinez A.T."/>
            <person name="Otillar R."/>
            <person name="Spatafora J.W."/>
            <person name="Yadav J.S."/>
            <person name="Aerts A."/>
            <person name="Benoit I."/>
            <person name="Boyd A."/>
            <person name="Carlson A."/>
            <person name="Copeland A."/>
            <person name="Coutinho P.M."/>
            <person name="de Vries R.P."/>
            <person name="Ferreira P."/>
            <person name="Findley K."/>
            <person name="Foster B."/>
            <person name="Gaskell J."/>
            <person name="Glotzer D."/>
            <person name="Gorecki P."/>
            <person name="Heitman J."/>
            <person name="Hesse C."/>
            <person name="Hori C."/>
            <person name="Igarashi K."/>
            <person name="Jurgens J.A."/>
            <person name="Kallen N."/>
            <person name="Kersten P."/>
            <person name="Kohler A."/>
            <person name="Kuees U."/>
            <person name="Kumar T.K.A."/>
            <person name="Kuo A."/>
            <person name="LaButti K."/>
            <person name="Larrondo L.F."/>
            <person name="Lindquist E."/>
            <person name="Ling A."/>
            <person name="Lombard V."/>
            <person name="Lucas S."/>
            <person name="Lundell T."/>
            <person name="Martin R."/>
            <person name="McLaughlin D.J."/>
            <person name="Morgenstern I."/>
            <person name="Morin E."/>
            <person name="Murat C."/>
            <person name="Nagy L.G."/>
            <person name="Nolan M."/>
            <person name="Ohm R.A."/>
            <person name="Patyshakuliyeva A."/>
            <person name="Rokas A."/>
            <person name="Ruiz-Duenas F.J."/>
            <person name="Sabat G."/>
            <person name="Salamov A."/>
            <person name="Samejima M."/>
            <person name="Schmutz J."/>
            <person name="Slot J.C."/>
            <person name="St John F."/>
            <person name="Stenlid J."/>
            <person name="Sun H."/>
            <person name="Sun S."/>
            <person name="Syed K."/>
            <person name="Tsang A."/>
            <person name="Wiebenga A."/>
            <person name="Young D."/>
            <person name="Pisabarro A."/>
            <person name="Eastwood D.C."/>
            <person name="Martin F."/>
            <person name="Cullen D."/>
            <person name="Grigoriev I.V."/>
            <person name="Hibbett D.S."/>
        </authorList>
    </citation>
    <scope>NUCLEOTIDE SEQUENCE [LARGE SCALE GENOMIC DNA]</scope>
    <source>
        <strain evidence="3">HHB-11173 SS5</strain>
    </source>
</reference>
<name>R7S334_PUNST</name>
<evidence type="ECO:0000313" key="3">
    <source>
        <dbReference type="Proteomes" id="UP000054196"/>
    </source>
</evidence>